<dbReference type="PANTHER" id="PTHR24148:SF64">
    <property type="entry name" value="HETEROKARYON INCOMPATIBILITY DOMAIN-CONTAINING PROTEIN"/>
    <property type="match status" value="1"/>
</dbReference>
<name>A0A2J6S4G2_HYAVF</name>
<organism evidence="2 3">
    <name type="scientific">Hyaloscypha variabilis (strain UAMH 11265 / GT02V1 / F)</name>
    <name type="common">Meliniomyces variabilis</name>
    <dbReference type="NCBI Taxonomy" id="1149755"/>
    <lineage>
        <taxon>Eukaryota</taxon>
        <taxon>Fungi</taxon>
        <taxon>Dikarya</taxon>
        <taxon>Ascomycota</taxon>
        <taxon>Pezizomycotina</taxon>
        <taxon>Leotiomycetes</taxon>
        <taxon>Helotiales</taxon>
        <taxon>Hyaloscyphaceae</taxon>
        <taxon>Hyaloscypha</taxon>
        <taxon>Hyaloscypha variabilis</taxon>
    </lineage>
</organism>
<evidence type="ECO:0000313" key="2">
    <source>
        <dbReference type="EMBL" id="PMD45647.1"/>
    </source>
</evidence>
<feature type="domain" description="Heterokaryon incompatibility" evidence="1">
    <location>
        <begin position="48"/>
        <end position="208"/>
    </location>
</feature>
<sequence length="618" mass="69287">MNQSANLLQRYRALTDGCIRLLSLQPSANCDAQVECHLSPARIDERPYEALSYVWGQEDPLYGILVDAEEVHVRPNLHGALKELRLTDQPRILWVDSICINQSDIGERNHQVRQMGAIFSSATQVIVWLGEGDDDTDVAIDFVQALSKLDPGTARRIVENNGLPWEHRIRVFHALGMKHGHDNYNRIVGGLTKLMDHVWWKRVWTVQEIVLARFASLRCGAKSASWSHLSQLAAFALEVSHHHTLGLGRPMVEAVFDEITGNVSRLYVATGTLNDLSYRVANGLDINLEQMVMQMLTRQATDPRDVIYALLGLTTEKAIIEIDYGKSKKLVYRSAMKYMLERNRVGLVPLHFLQDCYLERDPTLPSWVPDFGILHSFKTINLATSGIGMALALRSLYNASLGDAGWSPPKFLDDDNVLEMEGVSVDEVRNLGDVCPRFTMGRKSREAQLRVVVDQWRKLVPKKEEAYIGGGSVIEAFWRTVTFDLLLTDREYLAGNPDRRDIRLPRGAAGMHPTSAVEEAEVREGIVDAPPPKTVLEKLGERRFFVTKAGYFGLGPASMQAGDIVCVLRGGFFPTLVRPATNDRYTMVGECFVYGIMDGEMINSVKKGESSRQPFSFV</sequence>
<accession>A0A2J6S4G2</accession>
<dbReference type="Pfam" id="PF06985">
    <property type="entry name" value="HET"/>
    <property type="match status" value="1"/>
</dbReference>
<gene>
    <name evidence="2" type="ORF">L207DRAFT_482097</name>
</gene>
<proteinExistence type="predicted"/>
<dbReference type="EMBL" id="KZ613940">
    <property type="protein sequence ID" value="PMD45647.1"/>
    <property type="molecule type" value="Genomic_DNA"/>
</dbReference>
<dbReference type="Proteomes" id="UP000235786">
    <property type="component" value="Unassembled WGS sequence"/>
</dbReference>
<reference evidence="2 3" key="1">
    <citation type="submission" date="2016-04" db="EMBL/GenBank/DDBJ databases">
        <title>A degradative enzymes factory behind the ericoid mycorrhizal symbiosis.</title>
        <authorList>
            <consortium name="DOE Joint Genome Institute"/>
            <person name="Martino E."/>
            <person name="Morin E."/>
            <person name="Grelet G."/>
            <person name="Kuo A."/>
            <person name="Kohler A."/>
            <person name="Daghino S."/>
            <person name="Barry K."/>
            <person name="Choi C."/>
            <person name="Cichocki N."/>
            <person name="Clum A."/>
            <person name="Copeland A."/>
            <person name="Hainaut M."/>
            <person name="Haridas S."/>
            <person name="Labutti K."/>
            <person name="Lindquist E."/>
            <person name="Lipzen A."/>
            <person name="Khouja H.-R."/>
            <person name="Murat C."/>
            <person name="Ohm R."/>
            <person name="Olson A."/>
            <person name="Spatafora J."/>
            <person name="Veneault-Fourrey C."/>
            <person name="Henrissat B."/>
            <person name="Grigoriev I."/>
            <person name="Martin F."/>
            <person name="Perotto S."/>
        </authorList>
    </citation>
    <scope>NUCLEOTIDE SEQUENCE [LARGE SCALE GENOMIC DNA]</scope>
    <source>
        <strain evidence="2 3">F</strain>
    </source>
</reference>
<evidence type="ECO:0000259" key="1">
    <source>
        <dbReference type="Pfam" id="PF06985"/>
    </source>
</evidence>
<dbReference type="Pfam" id="PF26639">
    <property type="entry name" value="Het-6_barrel"/>
    <property type="match status" value="1"/>
</dbReference>
<dbReference type="OrthoDB" id="2157530at2759"/>
<dbReference type="InterPro" id="IPR010730">
    <property type="entry name" value="HET"/>
</dbReference>
<protein>
    <submittedName>
        <fullName evidence="2">HET-domain-containing protein</fullName>
    </submittedName>
</protein>
<evidence type="ECO:0000313" key="3">
    <source>
        <dbReference type="Proteomes" id="UP000235786"/>
    </source>
</evidence>
<dbReference type="PANTHER" id="PTHR24148">
    <property type="entry name" value="ANKYRIN REPEAT DOMAIN-CONTAINING PROTEIN 39 HOMOLOG-RELATED"/>
    <property type="match status" value="1"/>
</dbReference>
<keyword evidence="3" id="KW-1185">Reference proteome</keyword>
<dbReference type="InterPro" id="IPR052895">
    <property type="entry name" value="HetReg/Transcr_Mod"/>
</dbReference>
<dbReference type="AlphaFoldDB" id="A0A2J6S4G2"/>